<evidence type="ECO:0000313" key="3">
    <source>
        <dbReference type="Proteomes" id="UP000005868"/>
    </source>
</evidence>
<dbReference type="Gene3D" id="3.30.980.10">
    <property type="entry name" value="Threonyl-trna Synthetase, Chain A, domain 2"/>
    <property type="match status" value="1"/>
</dbReference>
<organism evidence="2 3">
    <name type="scientific">Thermovirga lienii (strain ATCC BAA-1197 / DSM 17291 / Cas60314)</name>
    <dbReference type="NCBI Taxonomy" id="580340"/>
    <lineage>
        <taxon>Bacteria</taxon>
        <taxon>Thermotogati</taxon>
        <taxon>Synergistota</taxon>
        <taxon>Synergistia</taxon>
        <taxon>Synergistales</taxon>
        <taxon>Thermovirgaceae</taxon>
        <taxon>Thermovirga</taxon>
    </lineage>
</organism>
<dbReference type="KEGG" id="tli:Tlie_1554"/>
<dbReference type="InterPro" id="IPR027417">
    <property type="entry name" value="P-loop_NTPase"/>
</dbReference>
<dbReference type="EMBL" id="CP003096">
    <property type="protein sequence ID" value="AER67276.1"/>
    <property type="molecule type" value="Genomic_DNA"/>
</dbReference>
<dbReference type="eggNOG" id="COG0572">
    <property type="taxonomic scope" value="Bacteria"/>
</dbReference>
<dbReference type="CDD" id="cd02028">
    <property type="entry name" value="UMPK_like"/>
    <property type="match status" value="1"/>
</dbReference>
<dbReference type="Gene3D" id="3.40.50.300">
    <property type="entry name" value="P-loop containing nucleotide triphosphate hydrolases"/>
    <property type="match status" value="1"/>
</dbReference>
<keyword evidence="3" id="KW-1185">Reference proteome</keyword>
<reference evidence="2 3" key="2">
    <citation type="journal article" date="2012" name="Stand. Genomic Sci.">
        <title>Genome sequence of the moderately thermophilic, amino-acid-degrading and sulfur-reducing bacterium Thermovirga lienii type strain (Cas60314(T)).</title>
        <authorList>
            <person name="Goker M."/>
            <person name="Saunders E."/>
            <person name="Lapidus A."/>
            <person name="Nolan M."/>
            <person name="Lucas S."/>
            <person name="Hammon N."/>
            <person name="Deshpande S."/>
            <person name="Cheng J.F."/>
            <person name="Han C."/>
            <person name="Tapia R."/>
            <person name="Goodwin L.A."/>
            <person name="Pitluck S."/>
            <person name="Liolios K."/>
            <person name="Mavromatis K."/>
            <person name="Pagani I."/>
            <person name="Ivanova N."/>
            <person name="Mikhailova N."/>
            <person name="Pati A."/>
            <person name="Chen A."/>
            <person name="Palaniappan K."/>
            <person name="Land M."/>
            <person name="Chang Y.J."/>
            <person name="Jeffries C.D."/>
            <person name="Brambilla E.M."/>
            <person name="Rohde M."/>
            <person name="Spring S."/>
            <person name="Detter J.C."/>
            <person name="Woyke T."/>
            <person name="Bristow J."/>
            <person name="Eisen J.A."/>
            <person name="Markowitz V."/>
            <person name="Hugenholtz P."/>
            <person name="Kyrpides N.C."/>
            <person name="Klenk H.P."/>
        </authorList>
    </citation>
    <scope>NUCLEOTIDE SEQUENCE [LARGE SCALE GENOMIC DNA]</scope>
    <source>
        <strain evidence="3">ATCC BAA-1197 / DSM 17291 / Cas60314</strain>
    </source>
</reference>
<dbReference type="OrthoDB" id="9764644at2"/>
<dbReference type="eggNOG" id="COG0441">
    <property type="taxonomic scope" value="Bacteria"/>
</dbReference>
<dbReference type="PRINTS" id="PR00988">
    <property type="entry name" value="URIDINKINASE"/>
</dbReference>
<dbReference type="SUPFAM" id="SSF52540">
    <property type="entry name" value="P-loop containing nucleoside triphosphate hydrolases"/>
    <property type="match status" value="1"/>
</dbReference>
<dbReference type="AlphaFoldDB" id="G7V7G0"/>
<sequence>MAFSVSIRGIGVEKFHKPVSGIEVLSLCGLNDKPVVAWHVNGYLRPLTWTIDDHCEVDFVDTSSFEGMAVYRNTLSFLLVVACRKILGKEVFIRHSISDGFFCEVQGEGLDQEDLRLVREALESFVHDDLPIKMEVVPLDRAKQIFRSQNDLGKAALLEAARIDPVTLWSCDGVYGHFYTPLAPSAGYIKSWDLVPFRSGVVLRFPTVTSPKELPPFRPPRKLADVFEEYAEWLDILGVSTMDNLHRYVASGRAQELILVSEALHNQKLNEIAGDIIEKGTVKVICIAGPSGSGKTTTAKRLAICLRVCGKRPVVISLDDYFLDREKTPRDADGNFDFESIYALDLDFLEQQLDAILAGKEVVLPRFNFISGKREKGPTLKLEKQGVVIIEGIHGLNQLITRGIPDEKVYKIFVSPLTGISMDRHNRTSTTDNRLLRRLVRDYRTRGKSAEATLMQWPSVVKGAQDYIFPYQEKADRMFNSALVYELPVLKGYTEGLLRSVEESSPVYGEAQRLLTLSQYFPFIPSDVVPNTSILREFIGGSCFE</sequence>
<evidence type="ECO:0000259" key="1">
    <source>
        <dbReference type="SMART" id="SM00382"/>
    </source>
</evidence>
<dbReference type="STRING" id="580340.Tlie_1554"/>
<gene>
    <name evidence="2" type="ordered locus">Tlie_1554</name>
</gene>
<dbReference type="PANTHER" id="PTHR10285">
    <property type="entry name" value="URIDINE KINASE"/>
    <property type="match status" value="1"/>
</dbReference>
<dbReference type="InterPro" id="IPR003593">
    <property type="entry name" value="AAA+_ATPase"/>
</dbReference>
<dbReference type="Proteomes" id="UP000005868">
    <property type="component" value="Chromosome"/>
</dbReference>
<accession>G7V7G0</accession>
<dbReference type="GO" id="GO:0005524">
    <property type="term" value="F:ATP binding"/>
    <property type="evidence" value="ECO:0007669"/>
    <property type="project" value="InterPro"/>
</dbReference>
<dbReference type="Pfam" id="PF00485">
    <property type="entry name" value="PRK"/>
    <property type="match status" value="1"/>
</dbReference>
<dbReference type="GO" id="GO:0016301">
    <property type="term" value="F:kinase activity"/>
    <property type="evidence" value="ECO:0007669"/>
    <property type="project" value="InterPro"/>
</dbReference>
<dbReference type="InterPro" id="IPR018163">
    <property type="entry name" value="Thr/Ala-tRNA-synth_IIc_edit"/>
</dbReference>
<evidence type="ECO:0000313" key="2">
    <source>
        <dbReference type="EMBL" id="AER67276.1"/>
    </source>
</evidence>
<dbReference type="SUPFAM" id="SSF55186">
    <property type="entry name" value="ThrRS/AlaRS common domain"/>
    <property type="match status" value="1"/>
</dbReference>
<feature type="domain" description="AAA+ ATPase" evidence="1">
    <location>
        <begin position="281"/>
        <end position="451"/>
    </location>
</feature>
<dbReference type="HOGENOM" id="CLU_023775_1_0_0"/>
<reference evidence="3" key="1">
    <citation type="submission" date="2011-10" db="EMBL/GenBank/DDBJ databases">
        <title>The complete genome of chromosome of Thermovirga lienii DSM 17291.</title>
        <authorList>
            <consortium name="US DOE Joint Genome Institute (JGI-PGF)"/>
            <person name="Lucas S."/>
            <person name="Copeland A."/>
            <person name="Lapidus A."/>
            <person name="Glavina del Rio T."/>
            <person name="Dalin E."/>
            <person name="Tice H."/>
            <person name="Bruce D."/>
            <person name="Goodwin L."/>
            <person name="Pitluck S."/>
            <person name="Peters L."/>
            <person name="Mikhailova N."/>
            <person name="Saunders E."/>
            <person name="Kyrpides N."/>
            <person name="Mavromatis K."/>
            <person name="Ivanova N."/>
            <person name="Last F.I."/>
            <person name="Brettin T."/>
            <person name="Detter J.C."/>
            <person name="Han C."/>
            <person name="Larimer F."/>
            <person name="Land M."/>
            <person name="Hauser L."/>
            <person name="Markowitz V."/>
            <person name="Cheng J.-F."/>
            <person name="Hugenholtz P."/>
            <person name="Woyke T."/>
            <person name="Wu D."/>
            <person name="Spring S."/>
            <person name="Schroeder M."/>
            <person name="Brambilla E.-M."/>
            <person name="Klenk H.-P."/>
            <person name="Eisen J.A."/>
        </authorList>
    </citation>
    <scope>NUCLEOTIDE SEQUENCE [LARGE SCALE GENOMIC DNA]</scope>
    <source>
        <strain evidence="3">ATCC BAA-1197 / DSM 17291 / Cas60314</strain>
    </source>
</reference>
<dbReference type="InterPro" id="IPR006083">
    <property type="entry name" value="PRK/URK"/>
</dbReference>
<protein>
    <submittedName>
        <fullName evidence="2">AAA ATPase</fullName>
    </submittedName>
</protein>
<name>G7V7G0_THELD</name>
<proteinExistence type="predicted"/>
<dbReference type="SMART" id="SM00382">
    <property type="entry name" value="AAA"/>
    <property type="match status" value="1"/>
</dbReference>